<dbReference type="InterPro" id="IPR013083">
    <property type="entry name" value="Znf_RING/FYVE/PHD"/>
</dbReference>
<organism evidence="3">
    <name type="scientific">viral metagenome</name>
    <dbReference type="NCBI Taxonomy" id="1070528"/>
    <lineage>
        <taxon>unclassified sequences</taxon>
        <taxon>metagenomes</taxon>
        <taxon>organismal metagenomes</taxon>
    </lineage>
</organism>
<feature type="domain" description="RING-type" evidence="2">
    <location>
        <begin position="496"/>
        <end position="532"/>
    </location>
</feature>
<dbReference type="Pfam" id="PF13920">
    <property type="entry name" value="zf-C3HC4_3"/>
    <property type="match status" value="1"/>
</dbReference>
<evidence type="ECO:0000256" key="1">
    <source>
        <dbReference type="SAM" id="Coils"/>
    </source>
</evidence>
<reference evidence="3" key="1">
    <citation type="journal article" date="2020" name="Nature">
        <title>Giant virus diversity and host interactions through global metagenomics.</title>
        <authorList>
            <person name="Schulz F."/>
            <person name="Roux S."/>
            <person name="Paez-Espino D."/>
            <person name="Jungbluth S."/>
            <person name="Walsh D.A."/>
            <person name="Denef V.J."/>
            <person name="McMahon K.D."/>
            <person name="Konstantinidis K.T."/>
            <person name="Eloe-Fadrosh E.A."/>
            <person name="Kyrpides N.C."/>
            <person name="Woyke T."/>
        </authorList>
    </citation>
    <scope>NUCLEOTIDE SEQUENCE</scope>
    <source>
        <strain evidence="3">GVMAG-M-3300023179-27</strain>
    </source>
</reference>
<dbReference type="InterPro" id="IPR001841">
    <property type="entry name" value="Znf_RING"/>
</dbReference>
<evidence type="ECO:0000259" key="2">
    <source>
        <dbReference type="PROSITE" id="PS50089"/>
    </source>
</evidence>
<dbReference type="AlphaFoldDB" id="A0A6C0E8U3"/>
<evidence type="ECO:0000313" key="3">
    <source>
        <dbReference type="EMBL" id="QHT25617.1"/>
    </source>
</evidence>
<name>A0A6C0E8U3_9ZZZZ</name>
<accession>A0A6C0E8U3</accession>
<proteinExistence type="predicted"/>
<keyword evidence="1" id="KW-0175">Coiled coil</keyword>
<dbReference type="PROSITE" id="PS50089">
    <property type="entry name" value="ZF_RING_2"/>
    <property type="match status" value="1"/>
</dbReference>
<protein>
    <recommendedName>
        <fullName evidence="2">RING-type domain-containing protein</fullName>
    </recommendedName>
</protein>
<sequence>MPRKKSNKTTQVKSVKEEFIFTIKNTKCYCGGESDNDCIMHLCRKCCSAFQCVEHFTVRNLFDADESYELCHICGCIDKRGTLGKYRIKNGNVIRYCGSCYTEDKEILNYIIEQSVDKKDYEKLKIKYVEDEEAKKIKNKNIKIDELINKIKDIQLEVRRIDCKIYDLENPLEKPKGKKMKIKIKKLIKELNKQKEELNKQKQEIECDLEIKNLVKYDIVKENKKNKKKSSLKAFDERAYRIKEYIKKNYKNNVLTVNIIDDILKKFNGFYLYDGLYVCGNKCECAVCGNFCVKDEWSHCDKCSFITCKKCEFMSLMGCMSVIPNFICSHARENSVECKNCRNEFIEKISDKYKDIMLTNDDIIKEKITKFGFEGFNEFHREKGYSLKYICPECDIIYKLSDEPLYFCYDCLKCICDNCVDSKYNCGIEDCQECKDKICEDAHGHHYCNECSNNYYDVNEEWESDFEDDSSSEEEKTRIIRPSSPCELASTDAEKCCVCYENKKTRVCVPCGHQCLCAECATKVQDKCPICNIETTNIVKVFI</sequence>
<feature type="coiled-coil region" evidence="1">
    <location>
        <begin position="130"/>
        <end position="215"/>
    </location>
</feature>
<dbReference type="Gene3D" id="3.30.40.10">
    <property type="entry name" value="Zinc/RING finger domain, C3HC4 (zinc finger)"/>
    <property type="match status" value="1"/>
</dbReference>
<dbReference type="EMBL" id="MN739773">
    <property type="protein sequence ID" value="QHT25617.1"/>
    <property type="molecule type" value="Genomic_DNA"/>
</dbReference>